<evidence type="ECO:0000313" key="2">
    <source>
        <dbReference type="EMBL" id="SDC22598.1"/>
    </source>
</evidence>
<reference evidence="3" key="1">
    <citation type="submission" date="2016-10" db="EMBL/GenBank/DDBJ databases">
        <authorList>
            <person name="Varghese N."/>
            <person name="Submissions S."/>
        </authorList>
    </citation>
    <scope>NUCLEOTIDE SEQUENCE [LARGE SCALE GENOMIC DNA]</scope>
    <source>
        <strain evidence="3">DSM 18609</strain>
    </source>
</reference>
<dbReference type="AlphaFoldDB" id="A0A1G6JVA6"/>
<sequence length="127" mass="13853">MDSFSFQHYLRDTPTACQIDVMLSGGAYAIAVNGAHYGVIIKDDSAPLGYATSNEKLIEYLAPVAARLKKKSWQNGLKELPQAIIGTIRLIAFLLATIVGFNLKRIFGKLTSLLSLNLLPVIFDLGI</sequence>
<keyword evidence="3" id="KW-1185">Reference proteome</keyword>
<evidence type="ECO:0000256" key="1">
    <source>
        <dbReference type="SAM" id="Phobius"/>
    </source>
</evidence>
<organism evidence="2 3">
    <name type="scientific">Pedobacter soli</name>
    <dbReference type="NCBI Taxonomy" id="390242"/>
    <lineage>
        <taxon>Bacteria</taxon>
        <taxon>Pseudomonadati</taxon>
        <taxon>Bacteroidota</taxon>
        <taxon>Sphingobacteriia</taxon>
        <taxon>Sphingobacteriales</taxon>
        <taxon>Sphingobacteriaceae</taxon>
        <taxon>Pedobacter</taxon>
    </lineage>
</organism>
<dbReference type="Proteomes" id="UP000199455">
    <property type="component" value="Unassembled WGS sequence"/>
</dbReference>
<keyword evidence="1" id="KW-0812">Transmembrane</keyword>
<protein>
    <submittedName>
        <fullName evidence="2">Uncharacterized protein</fullName>
    </submittedName>
</protein>
<name>A0A1G6JVA6_9SPHI</name>
<keyword evidence="1" id="KW-1133">Transmembrane helix</keyword>
<evidence type="ECO:0000313" key="3">
    <source>
        <dbReference type="Proteomes" id="UP000199455"/>
    </source>
</evidence>
<accession>A0A1G6JVA6</accession>
<gene>
    <name evidence="2" type="ORF">SAMN04488024_101566</name>
</gene>
<proteinExistence type="predicted"/>
<keyword evidence="1" id="KW-0472">Membrane</keyword>
<feature type="transmembrane region" description="Helical" evidence="1">
    <location>
        <begin position="83"/>
        <end position="103"/>
    </location>
</feature>
<dbReference type="RefSeq" id="WP_167356539.1">
    <property type="nucleotide sequence ID" value="NZ_FMZH01000001.1"/>
</dbReference>
<dbReference type="EMBL" id="FMZH01000001">
    <property type="protein sequence ID" value="SDC22598.1"/>
    <property type="molecule type" value="Genomic_DNA"/>
</dbReference>